<dbReference type="EMBL" id="BTGU01000059">
    <property type="protein sequence ID" value="GMN55804.1"/>
    <property type="molecule type" value="Genomic_DNA"/>
</dbReference>
<keyword evidence="3" id="KW-1185">Reference proteome</keyword>
<dbReference type="AlphaFoldDB" id="A0AA88AMV2"/>
<keyword evidence="1" id="KW-0812">Transmembrane</keyword>
<keyword evidence="1" id="KW-0472">Membrane</keyword>
<keyword evidence="1" id="KW-1133">Transmembrane helix</keyword>
<gene>
    <name evidence="2" type="ORF">TIFTF001_024921</name>
</gene>
<dbReference type="Proteomes" id="UP001187192">
    <property type="component" value="Unassembled WGS sequence"/>
</dbReference>
<sequence length="84" mass="9117">MDGDSCKTYYSTMDFIVVSWLSPAITCSIQVLLRQWVMSTTIPLLSIVTVISLAWQRSIEDSVPINAPKVDGVNAPIVEASAGD</sequence>
<proteinExistence type="predicted"/>
<evidence type="ECO:0000313" key="3">
    <source>
        <dbReference type="Proteomes" id="UP001187192"/>
    </source>
</evidence>
<evidence type="ECO:0000256" key="1">
    <source>
        <dbReference type="SAM" id="Phobius"/>
    </source>
</evidence>
<evidence type="ECO:0000313" key="2">
    <source>
        <dbReference type="EMBL" id="GMN55804.1"/>
    </source>
</evidence>
<protein>
    <submittedName>
        <fullName evidence="2">Uncharacterized protein</fullName>
    </submittedName>
</protein>
<accession>A0AA88AMV2</accession>
<organism evidence="2 3">
    <name type="scientific">Ficus carica</name>
    <name type="common">Common fig</name>
    <dbReference type="NCBI Taxonomy" id="3494"/>
    <lineage>
        <taxon>Eukaryota</taxon>
        <taxon>Viridiplantae</taxon>
        <taxon>Streptophyta</taxon>
        <taxon>Embryophyta</taxon>
        <taxon>Tracheophyta</taxon>
        <taxon>Spermatophyta</taxon>
        <taxon>Magnoliopsida</taxon>
        <taxon>eudicotyledons</taxon>
        <taxon>Gunneridae</taxon>
        <taxon>Pentapetalae</taxon>
        <taxon>rosids</taxon>
        <taxon>fabids</taxon>
        <taxon>Rosales</taxon>
        <taxon>Moraceae</taxon>
        <taxon>Ficeae</taxon>
        <taxon>Ficus</taxon>
    </lineage>
</organism>
<name>A0AA88AMV2_FICCA</name>
<comment type="caution">
    <text evidence="2">The sequence shown here is derived from an EMBL/GenBank/DDBJ whole genome shotgun (WGS) entry which is preliminary data.</text>
</comment>
<feature type="transmembrane region" description="Helical" evidence="1">
    <location>
        <begin position="12"/>
        <end position="31"/>
    </location>
</feature>
<reference evidence="2" key="1">
    <citation type="submission" date="2023-07" db="EMBL/GenBank/DDBJ databases">
        <title>draft genome sequence of fig (Ficus carica).</title>
        <authorList>
            <person name="Takahashi T."/>
            <person name="Nishimura K."/>
        </authorList>
    </citation>
    <scope>NUCLEOTIDE SEQUENCE</scope>
</reference>